<evidence type="ECO:0000313" key="2">
    <source>
        <dbReference type="EMBL" id="TGJ83914.1"/>
    </source>
</evidence>
<proteinExistence type="predicted"/>
<accession>A0A4Z0YJ78</accession>
<evidence type="ECO:0000256" key="1">
    <source>
        <dbReference type="SAM" id="MobiDB-lite"/>
    </source>
</evidence>
<name>A0A4Z0YJ78_9PEZI</name>
<reference evidence="2 3" key="1">
    <citation type="submission" date="2019-03" db="EMBL/GenBank/DDBJ databases">
        <title>Draft genome sequence of Xylaria hypoxylon DSM 108379, a ubiquitous saprotrophic-parasitic fungi on hardwood.</title>
        <authorList>
            <person name="Buettner E."/>
            <person name="Leonhardt S."/>
            <person name="Gebauer A.M."/>
            <person name="Liers C."/>
            <person name="Hofrichter M."/>
            <person name="Kellner H."/>
        </authorList>
    </citation>
    <scope>NUCLEOTIDE SEQUENCE [LARGE SCALE GENOMIC DNA]</scope>
    <source>
        <strain evidence="2 3">DSM 108379</strain>
    </source>
</reference>
<organism evidence="2 3">
    <name type="scientific">Xylaria hypoxylon</name>
    <dbReference type="NCBI Taxonomy" id="37992"/>
    <lineage>
        <taxon>Eukaryota</taxon>
        <taxon>Fungi</taxon>
        <taxon>Dikarya</taxon>
        <taxon>Ascomycota</taxon>
        <taxon>Pezizomycotina</taxon>
        <taxon>Sordariomycetes</taxon>
        <taxon>Xylariomycetidae</taxon>
        <taxon>Xylariales</taxon>
        <taxon>Xylariaceae</taxon>
        <taxon>Xylaria</taxon>
    </lineage>
</organism>
<keyword evidence="3" id="KW-1185">Reference proteome</keyword>
<evidence type="ECO:0000313" key="3">
    <source>
        <dbReference type="Proteomes" id="UP000297716"/>
    </source>
</evidence>
<dbReference type="AlphaFoldDB" id="A0A4Z0YJ78"/>
<comment type="caution">
    <text evidence="2">The sequence shown here is derived from an EMBL/GenBank/DDBJ whole genome shotgun (WGS) entry which is preliminary data.</text>
</comment>
<gene>
    <name evidence="2" type="ORF">E0Z10_g4860</name>
</gene>
<dbReference type="EMBL" id="SKBN01000080">
    <property type="protein sequence ID" value="TGJ83914.1"/>
    <property type="molecule type" value="Genomic_DNA"/>
</dbReference>
<protein>
    <submittedName>
        <fullName evidence="2">Uncharacterized protein</fullName>
    </submittedName>
</protein>
<dbReference type="Proteomes" id="UP000297716">
    <property type="component" value="Unassembled WGS sequence"/>
</dbReference>
<sequence length="181" mass="20009">MDESLKKYLGTQKSAALEKFLDDLTSKPEAKRSFVGFGVWPCDDNYRHSEVDVTGNNDSLCTHVVISVKGVLDRRTAEDALRKIDREMDVKLSAEQKPPRVSYCLDDDSNTQYRAKSCRIRGTLPTSSETPEDPAHEEGGSVEATPPASPRGGYVVKTEFVEVRLGSEEELWQVATPSVTG</sequence>
<dbReference type="OrthoDB" id="4771034at2759"/>
<feature type="region of interest" description="Disordered" evidence="1">
    <location>
        <begin position="116"/>
        <end position="155"/>
    </location>
</feature>